<dbReference type="HOGENOM" id="CLU_2697549_0_0_4"/>
<sequence length="73" mass="8104">MQLGVAREAQRPQLNVERKPIMTETDQPRTLEQKNGGTTHKSSSVHYNTRVAPQGGSSSHFCERKIRAASNAK</sequence>
<dbReference type="Proteomes" id="UP000001739">
    <property type="component" value="Chromosome 1"/>
</dbReference>
<feature type="compositionally biased region" description="Polar residues" evidence="1">
    <location>
        <begin position="33"/>
        <end position="47"/>
    </location>
</feature>
<dbReference type="STRING" id="398527.Bphyt_3614"/>
<organism evidence="2 3">
    <name type="scientific">Paraburkholderia phytofirmans (strain DSM 17436 / LMG 22146 / PsJN)</name>
    <name type="common">Burkholderia phytofirmans</name>
    <dbReference type="NCBI Taxonomy" id="398527"/>
    <lineage>
        <taxon>Bacteria</taxon>
        <taxon>Pseudomonadati</taxon>
        <taxon>Pseudomonadota</taxon>
        <taxon>Betaproteobacteria</taxon>
        <taxon>Burkholderiales</taxon>
        <taxon>Burkholderiaceae</taxon>
        <taxon>Paraburkholderia</taxon>
    </lineage>
</organism>
<proteinExistence type="predicted"/>
<gene>
    <name evidence="2" type="ordered locus">Bphyt_3614</name>
</gene>
<feature type="region of interest" description="Disordered" evidence="1">
    <location>
        <begin position="1"/>
        <end position="73"/>
    </location>
</feature>
<protein>
    <submittedName>
        <fullName evidence="2">Uncharacterized protein</fullName>
    </submittedName>
</protein>
<evidence type="ECO:0000313" key="3">
    <source>
        <dbReference type="Proteomes" id="UP000001739"/>
    </source>
</evidence>
<dbReference type="AlphaFoldDB" id="B2T721"/>
<name>B2T721_PARPJ</name>
<evidence type="ECO:0000313" key="2">
    <source>
        <dbReference type="EMBL" id="ACD18004.1"/>
    </source>
</evidence>
<reference evidence="2 3" key="1">
    <citation type="journal article" date="2011" name="J. Bacteriol.">
        <title>Complete genome sequence of the plant growth-promoting endophyte Burkholderia phytofirmans strain PsJN.</title>
        <authorList>
            <person name="Weilharter A."/>
            <person name="Mitter B."/>
            <person name="Shin M.V."/>
            <person name="Chain P.S."/>
            <person name="Nowak J."/>
            <person name="Sessitsch A."/>
        </authorList>
    </citation>
    <scope>NUCLEOTIDE SEQUENCE [LARGE SCALE GENOMIC DNA]</scope>
    <source>
        <strain evidence="3">DSM 17436 / LMG 22146 / PsJN</strain>
    </source>
</reference>
<evidence type="ECO:0000256" key="1">
    <source>
        <dbReference type="SAM" id="MobiDB-lite"/>
    </source>
</evidence>
<dbReference type="KEGG" id="bpy:Bphyt_3614"/>
<dbReference type="EMBL" id="CP001052">
    <property type="protein sequence ID" value="ACD18004.1"/>
    <property type="molecule type" value="Genomic_DNA"/>
</dbReference>
<accession>B2T721</accession>
<feature type="compositionally biased region" description="Basic and acidic residues" evidence="1">
    <location>
        <begin position="16"/>
        <end position="32"/>
    </location>
</feature>